<evidence type="ECO:0008006" key="3">
    <source>
        <dbReference type="Google" id="ProtNLM"/>
    </source>
</evidence>
<sequence>MVDSLILTVTGQDGHIRQITLSPVLNDNEHNNVYSVYEGETWGGDFAFDEDHTKWEYIGELPYDEQLQIVEALYYHLQSPEGGFPSDMIVDTNEAEFPIPHIADTIKFTAYHEGVMSEFEIVPNEGSFGVLMDGKLAAEVELDEDGLTWIVSNGELDDDVLVQDIGRKIEDKYR</sequence>
<reference evidence="2" key="1">
    <citation type="journal article" date="2019" name="Int. J. Syst. Evol. Microbiol.">
        <title>The Global Catalogue of Microorganisms (GCM) 10K type strain sequencing project: providing services to taxonomists for standard genome sequencing and annotation.</title>
        <authorList>
            <consortium name="The Broad Institute Genomics Platform"/>
            <consortium name="The Broad Institute Genome Sequencing Center for Infectious Disease"/>
            <person name="Wu L."/>
            <person name="Ma J."/>
        </authorList>
    </citation>
    <scope>NUCLEOTIDE SEQUENCE [LARGE SCALE GENOMIC DNA]</scope>
    <source>
        <strain evidence="2">JCM 17705</strain>
    </source>
</reference>
<name>A0ABP8HNK2_9SPHI</name>
<keyword evidence="2" id="KW-1185">Reference proteome</keyword>
<comment type="caution">
    <text evidence="1">The sequence shown here is derived from an EMBL/GenBank/DDBJ whole genome shotgun (WGS) entry which is preliminary data.</text>
</comment>
<protein>
    <recommendedName>
        <fullName evidence="3">DUF4367 domain-containing protein</fullName>
    </recommendedName>
</protein>
<dbReference type="Proteomes" id="UP001500582">
    <property type="component" value="Unassembled WGS sequence"/>
</dbReference>
<dbReference type="RefSeq" id="WP_345214364.1">
    <property type="nucleotide sequence ID" value="NZ_BAABFT010000032.1"/>
</dbReference>
<evidence type="ECO:0000313" key="2">
    <source>
        <dbReference type="Proteomes" id="UP001500582"/>
    </source>
</evidence>
<proteinExistence type="predicted"/>
<dbReference type="EMBL" id="BAABFT010000032">
    <property type="protein sequence ID" value="GAA4341609.1"/>
    <property type="molecule type" value="Genomic_DNA"/>
</dbReference>
<evidence type="ECO:0000313" key="1">
    <source>
        <dbReference type="EMBL" id="GAA4341609.1"/>
    </source>
</evidence>
<accession>A0ABP8HNK2</accession>
<organism evidence="1 2">
    <name type="scientific">Mucilaginibacter gynuensis</name>
    <dbReference type="NCBI Taxonomy" id="1302236"/>
    <lineage>
        <taxon>Bacteria</taxon>
        <taxon>Pseudomonadati</taxon>
        <taxon>Bacteroidota</taxon>
        <taxon>Sphingobacteriia</taxon>
        <taxon>Sphingobacteriales</taxon>
        <taxon>Sphingobacteriaceae</taxon>
        <taxon>Mucilaginibacter</taxon>
    </lineage>
</organism>
<gene>
    <name evidence="1" type="ORF">GCM10023149_54030</name>
</gene>